<organism evidence="1 2">
    <name type="scientific">Hyalomma asiaticum</name>
    <name type="common">Tick</name>
    <dbReference type="NCBI Taxonomy" id="266040"/>
    <lineage>
        <taxon>Eukaryota</taxon>
        <taxon>Metazoa</taxon>
        <taxon>Ecdysozoa</taxon>
        <taxon>Arthropoda</taxon>
        <taxon>Chelicerata</taxon>
        <taxon>Arachnida</taxon>
        <taxon>Acari</taxon>
        <taxon>Parasitiformes</taxon>
        <taxon>Ixodida</taxon>
        <taxon>Ixodoidea</taxon>
        <taxon>Ixodidae</taxon>
        <taxon>Hyalomminae</taxon>
        <taxon>Hyalomma</taxon>
    </lineage>
</organism>
<dbReference type="Proteomes" id="UP000821845">
    <property type="component" value="Chromosome 11"/>
</dbReference>
<name>A0ACB7T5H3_HYAAI</name>
<dbReference type="EMBL" id="CM023491">
    <property type="protein sequence ID" value="KAH6941239.1"/>
    <property type="molecule type" value="Genomic_DNA"/>
</dbReference>
<proteinExistence type="predicted"/>
<protein>
    <submittedName>
        <fullName evidence="1">Uncharacterized protein</fullName>
    </submittedName>
</protein>
<gene>
    <name evidence="1" type="ORF">HPB50_015145</name>
</gene>
<reference evidence="1" key="1">
    <citation type="submission" date="2020-05" db="EMBL/GenBank/DDBJ databases">
        <title>Large-scale comparative analyses of tick genomes elucidate their genetic diversity and vector capacities.</title>
        <authorList>
            <person name="Jia N."/>
            <person name="Wang J."/>
            <person name="Shi W."/>
            <person name="Du L."/>
            <person name="Sun Y."/>
            <person name="Zhan W."/>
            <person name="Jiang J."/>
            <person name="Wang Q."/>
            <person name="Zhang B."/>
            <person name="Ji P."/>
            <person name="Sakyi L.B."/>
            <person name="Cui X."/>
            <person name="Yuan T."/>
            <person name="Jiang B."/>
            <person name="Yang W."/>
            <person name="Lam T.T.-Y."/>
            <person name="Chang Q."/>
            <person name="Ding S."/>
            <person name="Wang X."/>
            <person name="Zhu J."/>
            <person name="Ruan X."/>
            <person name="Zhao L."/>
            <person name="Wei J."/>
            <person name="Que T."/>
            <person name="Du C."/>
            <person name="Cheng J."/>
            <person name="Dai P."/>
            <person name="Han X."/>
            <person name="Huang E."/>
            <person name="Gao Y."/>
            <person name="Liu J."/>
            <person name="Shao H."/>
            <person name="Ye R."/>
            <person name="Li L."/>
            <person name="Wei W."/>
            <person name="Wang X."/>
            <person name="Wang C."/>
            <person name="Yang T."/>
            <person name="Huo Q."/>
            <person name="Li W."/>
            <person name="Guo W."/>
            <person name="Chen H."/>
            <person name="Zhou L."/>
            <person name="Ni X."/>
            <person name="Tian J."/>
            <person name="Zhou Y."/>
            <person name="Sheng Y."/>
            <person name="Liu T."/>
            <person name="Pan Y."/>
            <person name="Xia L."/>
            <person name="Li J."/>
            <person name="Zhao F."/>
            <person name="Cao W."/>
        </authorList>
    </citation>
    <scope>NUCLEOTIDE SEQUENCE</scope>
    <source>
        <strain evidence="1">Hyas-2018</strain>
    </source>
</reference>
<accession>A0ACB7T5H3</accession>
<evidence type="ECO:0000313" key="1">
    <source>
        <dbReference type="EMBL" id="KAH6941239.1"/>
    </source>
</evidence>
<keyword evidence="2" id="KW-1185">Reference proteome</keyword>
<evidence type="ECO:0000313" key="2">
    <source>
        <dbReference type="Proteomes" id="UP000821845"/>
    </source>
</evidence>
<sequence>MVQHPSPHIPPPLPPAVLPVMSGARTQASQEVHPPVAGAAQPQVAPYSQPAYYQPQALSYPHEPPYMGNNTAPLVQPSAAVYSPPAAPFDPPPPYANQIIIPESHLGKS</sequence>
<comment type="caution">
    <text evidence="1">The sequence shown here is derived from an EMBL/GenBank/DDBJ whole genome shotgun (WGS) entry which is preliminary data.</text>
</comment>